<reference evidence="1 2" key="1">
    <citation type="journal article" date="2013" name="PLoS ONE">
        <title>Lactobacillus paracasei comparative genomics: towards species pan-genome definition and exploitation of diversity.</title>
        <authorList>
            <person name="Smokvina T."/>
            <person name="Wels M."/>
            <person name="Polka J."/>
            <person name="Chervaux C."/>
            <person name="Brisse S."/>
            <person name="Boekhorst J."/>
            <person name="van Hylckama Vlieg J.E."/>
            <person name="Siezen R.J."/>
        </authorList>
    </citation>
    <scope>NUCLEOTIDE SEQUENCE [LARGE SCALE GENOMIC DNA]</scope>
    <source>
        <strain evidence="1 2">Lpp122</strain>
    </source>
</reference>
<dbReference type="Gene3D" id="1.10.132.100">
    <property type="match status" value="1"/>
</dbReference>
<evidence type="ECO:0000313" key="1">
    <source>
        <dbReference type="EMBL" id="EPC16821.1"/>
    </source>
</evidence>
<protein>
    <submittedName>
        <fullName evidence="1">CRISPR-associated protein, Cse1 family</fullName>
    </submittedName>
</protein>
<dbReference type="Pfam" id="PF09481">
    <property type="entry name" value="CRISPR_Cse1"/>
    <property type="match status" value="1"/>
</dbReference>
<name>A0A8E0M2U6_LACPA</name>
<sequence length="569" mass="64907">MATRQFNLVTDPWIKVIRAADYRSEEVSLQTLFQQSSDYLRLAGETQSQDLAIMRLLLAILHTVYSRFDATGEPYEWLTIDLESLQVAEAVEQDDYEPDDLFETWDALHQLGHFSAIVIEYLARYQDRFDFFGERPFYQATQSEYDVLVPEKKKVATGSGTVAIRQINRTISESGNSPALFAPRSDAGKDTLGMAELVRWVITYQNYTGVTDKTKIVAQENFSNDSGWLYRLSPVFAVGDTLFDTLLLNLILVQNEDAPYAVERPVWERPNAQRYVQDRERQLQPDNLAALYTSWSRVLFLQWGDDRLENIFSAGVPPFSADNAFLEPMTTWRWIKKEQVYRPHRKAMTSVSKAMWRNFGEYVDLHDDSKRRQPGVVTWLQTLKARKSLPGETQITLATVALISDGNATSQAPAAEVADVMRVNADVLFDSMGAQYWPKRIEDAIESTDTVAKFYWIFVSTIAKLRNISGSTFAAAEQEKFYQDLTIPFDNWLRTLSINDDRDAKIGQWNAQVKKIVLSRAKGFMTSATPRDMAGLTDENGNETNIFIAYRQLLGRVSEQLGDRKGEVK</sequence>
<gene>
    <name evidence="1" type="ORF">Lpp122_2361</name>
</gene>
<accession>A0A8E0M2U6</accession>
<proteinExistence type="predicted"/>
<comment type="caution">
    <text evidence="1">The sequence shown here is derived from an EMBL/GenBank/DDBJ whole genome shotgun (WGS) entry which is preliminary data.</text>
</comment>
<dbReference type="InterPro" id="IPR013381">
    <property type="entry name" value="CRISPR-assoc_prot_Cse1"/>
</dbReference>
<organism evidence="1 2">
    <name type="scientific">Lacticaseibacillus paracasei subsp. paracasei Lpp122</name>
    <dbReference type="NCBI Taxonomy" id="1256218"/>
    <lineage>
        <taxon>Bacteria</taxon>
        <taxon>Bacillati</taxon>
        <taxon>Bacillota</taxon>
        <taxon>Bacilli</taxon>
        <taxon>Lactobacillales</taxon>
        <taxon>Lactobacillaceae</taxon>
        <taxon>Lacticaseibacillus</taxon>
    </lineage>
</organism>
<evidence type="ECO:0000313" key="2">
    <source>
        <dbReference type="Proteomes" id="UP000014281"/>
    </source>
</evidence>
<dbReference type="EMBL" id="ANKW01000064">
    <property type="protein sequence ID" value="EPC16821.1"/>
    <property type="molecule type" value="Genomic_DNA"/>
</dbReference>
<dbReference type="Proteomes" id="UP000014281">
    <property type="component" value="Unassembled WGS sequence"/>
</dbReference>
<dbReference type="CDD" id="cd09729">
    <property type="entry name" value="Cse1_I-E"/>
    <property type="match status" value="1"/>
</dbReference>
<dbReference type="RefSeq" id="WP_003586647.1">
    <property type="nucleotide sequence ID" value="NZ_ANKW01000064.1"/>
</dbReference>
<dbReference type="AlphaFoldDB" id="A0A8E0M2U6"/>